<reference evidence="3 4" key="1">
    <citation type="submission" date="2016-04" db="EMBL/GenBank/DDBJ databases">
        <title>Draft genome sequence of Janthinobacterium psychrotolerans sp. nov., isolated from freshwater sediments in Denmark.</title>
        <authorList>
            <person name="Gong X."/>
            <person name="Skrivergaard S."/>
            <person name="Korsgaard B.S."/>
            <person name="Schreiber L."/>
            <person name="Marshall I.P."/>
            <person name="Finster K."/>
            <person name="Schramm A."/>
        </authorList>
    </citation>
    <scope>NUCLEOTIDE SEQUENCE [LARGE SCALE GENOMIC DNA]</scope>
    <source>
        <strain evidence="3 4">S3-2</strain>
    </source>
</reference>
<feature type="domain" description="DUF4431" evidence="2">
    <location>
        <begin position="89"/>
        <end position="132"/>
    </location>
</feature>
<organism evidence="3 4">
    <name type="scientific">Janthinobacterium psychrotolerans</name>
    <dbReference type="NCBI Taxonomy" id="1747903"/>
    <lineage>
        <taxon>Bacteria</taxon>
        <taxon>Pseudomonadati</taxon>
        <taxon>Pseudomonadota</taxon>
        <taxon>Betaproteobacteria</taxon>
        <taxon>Burkholderiales</taxon>
        <taxon>Oxalobacteraceae</taxon>
        <taxon>Janthinobacterium</taxon>
    </lineage>
</organism>
<sequence length="134" mass="14767">MTIRPKLLHLLFFSLFCPAAHAADCLKYEPDTVALSGTLHRATFPGRPNFESIADGDEAETGFYLTLKQAICTQGNGDAEREPHKAVREVQLVLTPAQYATLRPQLGQQVKLHGTMFSGFTGHHHADVLLRVAQ</sequence>
<dbReference type="EMBL" id="LOCQ01000050">
    <property type="protein sequence ID" value="OBV40033.1"/>
    <property type="molecule type" value="Genomic_DNA"/>
</dbReference>
<dbReference type="RefSeq" id="WP_065307374.1">
    <property type="nucleotide sequence ID" value="NZ_LOCQ01000050.1"/>
</dbReference>
<proteinExistence type="predicted"/>
<evidence type="ECO:0000259" key="2">
    <source>
        <dbReference type="Pfam" id="PF14485"/>
    </source>
</evidence>
<feature type="chain" id="PRO_5008355786" description="DUF4431 domain-containing protein" evidence="1">
    <location>
        <begin position="23"/>
        <end position="134"/>
    </location>
</feature>
<evidence type="ECO:0000256" key="1">
    <source>
        <dbReference type="SAM" id="SignalP"/>
    </source>
</evidence>
<feature type="signal peptide" evidence="1">
    <location>
        <begin position="1"/>
        <end position="22"/>
    </location>
</feature>
<name>A0A1A7C6T9_9BURK</name>
<keyword evidence="1" id="KW-0732">Signal</keyword>
<accession>A0A1A7C6T9</accession>
<evidence type="ECO:0000313" key="4">
    <source>
        <dbReference type="Proteomes" id="UP000092713"/>
    </source>
</evidence>
<evidence type="ECO:0000313" key="3">
    <source>
        <dbReference type="EMBL" id="OBV40033.1"/>
    </source>
</evidence>
<gene>
    <name evidence="3" type="ORF">ASR47_101389</name>
</gene>
<dbReference type="OrthoDB" id="8595802at2"/>
<keyword evidence="4" id="KW-1185">Reference proteome</keyword>
<dbReference type="Proteomes" id="UP000092713">
    <property type="component" value="Unassembled WGS sequence"/>
</dbReference>
<comment type="caution">
    <text evidence="3">The sequence shown here is derived from an EMBL/GenBank/DDBJ whole genome shotgun (WGS) entry which is preliminary data.</text>
</comment>
<protein>
    <recommendedName>
        <fullName evidence="2">DUF4431 domain-containing protein</fullName>
    </recommendedName>
</protein>
<dbReference type="AlphaFoldDB" id="A0A1A7C6T9"/>
<dbReference type="Pfam" id="PF14485">
    <property type="entry name" value="DUF4431"/>
    <property type="match status" value="1"/>
</dbReference>
<dbReference type="InterPro" id="IPR027826">
    <property type="entry name" value="DUF4431"/>
</dbReference>